<accession>A0A317K0A8</accession>
<sequence length="276" mass="28967">MSRRRSPEQPTVATRRHVVGRIVLEIAAGSVVGNRYRANFDVHHVDPELPFAAVADGMGDGEGSALAGGPGGVDQGADRGAAGTGAGPRRWRAVVAGLQSEVRDAGARLGELTGCTLTALLVEPDGDLAWIVQLGDSRAYRLRDGLLELLTVDHTAAWLGVLHGWYAADSPAAARARYHLTRYVGHPDQPEPDLIAVTPRPGDVYLLCTDGIADQVDYDRLRTALADGGPTEAAQALLAASLAAGGRDNATAVVARVHPVQLTPSRITPIGHPAER</sequence>
<evidence type="ECO:0000259" key="2">
    <source>
        <dbReference type="PROSITE" id="PS51746"/>
    </source>
</evidence>
<dbReference type="Proteomes" id="UP000245683">
    <property type="component" value="Unassembled WGS sequence"/>
</dbReference>
<organism evidence="3 4">
    <name type="scientific">Micromonospora globispora</name>
    <dbReference type="NCBI Taxonomy" id="1450148"/>
    <lineage>
        <taxon>Bacteria</taxon>
        <taxon>Bacillati</taxon>
        <taxon>Actinomycetota</taxon>
        <taxon>Actinomycetes</taxon>
        <taxon>Micromonosporales</taxon>
        <taxon>Micromonosporaceae</taxon>
        <taxon>Micromonospora</taxon>
    </lineage>
</organism>
<feature type="compositionally biased region" description="Gly residues" evidence="1">
    <location>
        <begin position="62"/>
        <end position="74"/>
    </location>
</feature>
<gene>
    <name evidence="3" type="ORF">DLJ46_17865</name>
</gene>
<name>A0A317K0A8_9ACTN</name>
<evidence type="ECO:0000313" key="4">
    <source>
        <dbReference type="Proteomes" id="UP000245683"/>
    </source>
</evidence>
<keyword evidence="4" id="KW-1185">Reference proteome</keyword>
<dbReference type="InterPro" id="IPR001932">
    <property type="entry name" value="PPM-type_phosphatase-like_dom"/>
</dbReference>
<proteinExistence type="predicted"/>
<dbReference type="SMART" id="SM00332">
    <property type="entry name" value="PP2Cc"/>
    <property type="match status" value="1"/>
</dbReference>
<dbReference type="Gene3D" id="3.60.40.10">
    <property type="entry name" value="PPM-type phosphatase domain"/>
    <property type="match status" value="1"/>
</dbReference>
<reference evidence="4" key="1">
    <citation type="submission" date="2018-05" db="EMBL/GenBank/DDBJ databases">
        <title>Micromonospora globispora sp. nov. and Micromonospora rugosa sp. nov., isolated from marine sediment.</title>
        <authorList>
            <person name="Carro L."/>
            <person name="Aysel V."/>
            <person name="Cetin D."/>
            <person name="Igual J.M."/>
            <person name="Klenk H.-P."/>
            <person name="Trujillo M.E."/>
            <person name="Sahin N."/>
        </authorList>
    </citation>
    <scope>NUCLEOTIDE SEQUENCE [LARGE SCALE GENOMIC DNA]</scope>
    <source>
        <strain evidence="4">S2904</strain>
    </source>
</reference>
<dbReference type="AlphaFoldDB" id="A0A317K0A8"/>
<evidence type="ECO:0000313" key="3">
    <source>
        <dbReference type="EMBL" id="PWU46479.1"/>
    </source>
</evidence>
<dbReference type="SUPFAM" id="SSF81606">
    <property type="entry name" value="PP2C-like"/>
    <property type="match status" value="1"/>
</dbReference>
<dbReference type="InterPro" id="IPR036457">
    <property type="entry name" value="PPM-type-like_dom_sf"/>
</dbReference>
<dbReference type="PROSITE" id="PS51746">
    <property type="entry name" value="PPM_2"/>
    <property type="match status" value="1"/>
</dbReference>
<evidence type="ECO:0000256" key="1">
    <source>
        <dbReference type="SAM" id="MobiDB-lite"/>
    </source>
</evidence>
<dbReference type="RefSeq" id="WP_109945782.1">
    <property type="nucleotide sequence ID" value="NZ_QGSV01000219.1"/>
</dbReference>
<feature type="domain" description="PPM-type phosphatase" evidence="2">
    <location>
        <begin position="25"/>
        <end position="257"/>
    </location>
</feature>
<feature type="region of interest" description="Disordered" evidence="1">
    <location>
        <begin position="62"/>
        <end position="88"/>
    </location>
</feature>
<protein>
    <submittedName>
        <fullName evidence="3">Protein phosphatase</fullName>
    </submittedName>
</protein>
<dbReference type="EMBL" id="QGSV01000219">
    <property type="protein sequence ID" value="PWU46479.1"/>
    <property type="molecule type" value="Genomic_DNA"/>
</dbReference>
<dbReference type="OrthoDB" id="9801841at2"/>
<comment type="caution">
    <text evidence="3">The sequence shown here is derived from an EMBL/GenBank/DDBJ whole genome shotgun (WGS) entry which is preliminary data.</text>
</comment>
<dbReference type="SMART" id="SM00331">
    <property type="entry name" value="PP2C_SIG"/>
    <property type="match status" value="1"/>
</dbReference>